<name>A0A1F7U688_9BACT</name>
<accession>A0A1F7U688</accession>
<evidence type="ECO:0000313" key="2">
    <source>
        <dbReference type="Proteomes" id="UP000176303"/>
    </source>
</evidence>
<organism evidence="1 2">
    <name type="scientific">Candidatus Uhrbacteria bacterium RIFCSPHIGHO2_02_FULL_57_19</name>
    <dbReference type="NCBI Taxonomy" id="1802391"/>
    <lineage>
        <taxon>Bacteria</taxon>
        <taxon>Candidatus Uhriibacteriota</taxon>
    </lineage>
</organism>
<sequence>MERRVTSSSVLYTRLPAFAKLRDGTGKARTVLRKAYRVFAACLAYAGSGGTASATVLSLHAPAHGAPDGALHELALHLFGWRRDFDGFFLFD</sequence>
<proteinExistence type="predicted"/>
<reference evidence="1 2" key="1">
    <citation type="journal article" date="2016" name="Nat. Commun.">
        <title>Thousands of microbial genomes shed light on interconnected biogeochemical processes in an aquifer system.</title>
        <authorList>
            <person name="Anantharaman K."/>
            <person name="Brown C.T."/>
            <person name="Hug L.A."/>
            <person name="Sharon I."/>
            <person name="Castelle C.J."/>
            <person name="Probst A.J."/>
            <person name="Thomas B.C."/>
            <person name="Singh A."/>
            <person name="Wilkins M.J."/>
            <person name="Karaoz U."/>
            <person name="Brodie E.L."/>
            <person name="Williams K.H."/>
            <person name="Hubbard S.S."/>
            <person name="Banfield J.F."/>
        </authorList>
    </citation>
    <scope>NUCLEOTIDE SEQUENCE [LARGE SCALE GENOMIC DNA]</scope>
</reference>
<dbReference type="AlphaFoldDB" id="A0A1F7U688"/>
<comment type="caution">
    <text evidence="1">The sequence shown here is derived from an EMBL/GenBank/DDBJ whole genome shotgun (WGS) entry which is preliminary data.</text>
</comment>
<evidence type="ECO:0000313" key="1">
    <source>
        <dbReference type="EMBL" id="OGL73762.1"/>
    </source>
</evidence>
<dbReference type="EMBL" id="MGDZ01000020">
    <property type="protein sequence ID" value="OGL73762.1"/>
    <property type="molecule type" value="Genomic_DNA"/>
</dbReference>
<gene>
    <name evidence="1" type="ORF">A3D72_03045</name>
</gene>
<protein>
    <submittedName>
        <fullName evidence="1">Uncharacterized protein</fullName>
    </submittedName>
</protein>
<dbReference type="Proteomes" id="UP000176303">
    <property type="component" value="Unassembled WGS sequence"/>
</dbReference>